<feature type="binding site" evidence="5">
    <location>
        <position position="66"/>
    </location>
    <ligand>
        <name>a divalent metal cation</name>
        <dbReference type="ChEBI" id="CHEBI:60240"/>
        <label>1</label>
    </ligand>
</feature>
<dbReference type="PANTHER" id="PTHR13799">
    <property type="entry name" value="NGG1 INTERACTING FACTOR 3"/>
    <property type="match status" value="1"/>
</dbReference>
<evidence type="ECO:0000256" key="2">
    <source>
        <dbReference type="ARBA" id="ARBA00022112"/>
    </source>
</evidence>
<sequence>MIRVADVLEALERIAPCRWAFEYDNVGLLVGTPDDVVTQGVVALDPSPGAMSFASGCGAELLICHHPVIWDPIRKLDGLSFGSRMALRIARADLSMIACHTNWDSAPGGINDTLCERLGLENVGEFGEAGPGTAFVKLVVFVPPTWAGSLLDALSAAGAGSIGDYERCAFLSSGSGTFFGREGTNPAVGSSGQVENVEELRIEMRLPASRLKSVREALLAAHPYEEPAYDFYPLVSAPEQPSGRIGELRTPLTVAEFRELCDLRLETRTWAWGDPARKLTKIAVVGGAADRTWRAARESGADALLTGEVRQDVAVDAMESRFALFAAGHYATENPGMAALAVRLRNELPAIEWVEFEPEPGFDGRPL</sequence>
<organism evidence="6 7">
    <name type="scientific">Candidatus Nitrosymbiomonas proteolyticus</name>
    <dbReference type="NCBI Taxonomy" id="2608984"/>
    <lineage>
        <taxon>Bacteria</taxon>
        <taxon>Bacillati</taxon>
        <taxon>Armatimonadota</taxon>
        <taxon>Armatimonadota incertae sedis</taxon>
        <taxon>Candidatus Nitrosymbiomonas</taxon>
    </lineage>
</organism>
<evidence type="ECO:0000256" key="1">
    <source>
        <dbReference type="ARBA" id="ARBA00006964"/>
    </source>
</evidence>
<dbReference type="KEGG" id="npy:NPRO_23770"/>
<reference evidence="6" key="1">
    <citation type="journal article" name="DNA Res.">
        <title>The physiological potential of anammox bacteria as revealed by their core genome structure.</title>
        <authorList>
            <person name="Okubo T."/>
            <person name="Toyoda A."/>
            <person name="Fukuhara K."/>
            <person name="Uchiyama I."/>
            <person name="Harigaya Y."/>
            <person name="Kuroiwa M."/>
            <person name="Suzuki T."/>
            <person name="Murakami Y."/>
            <person name="Suwa Y."/>
            <person name="Takami H."/>
        </authorList>
    </citation>
    <scope>NUCLEOTIDE SEQUENCE</scope>
    <source>
        <strain evidence="6">317325-2</strain>
    </source>
</reference>
<feature type="binding site" evidence="5">
    <location>
        <position position="65"/>
    </location>
    <ligand>
        <name>a divalent metal cation</name>
        <dbReference type="ChEBI" id="CHEBI:60240"/>
        <label>1</label>
    </ligand>
</feature>
<feature type="binding site" evidence="5">
    <location>
        <position position="104"/>
    </location>
    <ligand>
        <name>a divalent metal cation</name>
        <dbReference type="ChEBI" id="CHEBI:60240"/>
        <label>1</label>
    </ligand>
</feature>
<evidence type="ECO:0000256" key="4">
    <source>
        <dbReference type="PIRNR" id="PIRNR037489"/>
    </source>
</evidence>
<dbReference type="FunFam" id="3.40.1390.30:FF:000001">
    <property type="entry name" value="GTP cyclohydrolase 1 type 2"/>
    <property type="match status" value="1"/>
</dbReference>
<keyword evidence="3 4" id="KW-0479">Metal-binding</keyword>
<evidence type="ECO:0000313" key="7">
    <source>
        <dbReference type="Proteomes" id="UP000662873"/>
    </source>
</evidence>
<feature type="binding site" evidence="5">
    <location>
        <position position="329"/>
    </location>
    <ligand>
        <name>a divalent metal cation</name>
        <dbReference type="ChEBI" id="CHEBI:60240"/>
        <label>1</label>
    </ligand>
</feature>
<feature type="binding site" evidence="5">
    <location>
        <position position="333"/>
    </location>
    <ligand>
        <name>a divalent metal cation</name>
        <dbReference type="ChEBI" id="CHEBI:60240"/>
        <label>1</label>
    </ligand>
</feature>
<dbReference type="PIRSF" id="PIRSF037489">
    <property type="entry name" value="UCP037489_NIF3_YqfO"/>
    <property type="match status" value="1"/>
</dbReference>
<name>A0A809RXX6_9BACT</name>
<dbReference type="Gene3D" id="3.30.70.120">
    <property type="match status" value="1"/>
</dbReference>
<dbReference type="AlphaFoldDB" id="A0A809RXX6"/>
<dbReference type="InterPro" id="IPR002678">
    <property type="entry name" value="DUF34/NIF3"/>
</dbReference>
<dbReference type="SUPFAM" id="SSF102705">
    <property type="entry name" value="NIF3 (NGG1p interacting factor 3)-like"/>
    <property type="match status" value="1"/>
</dbReference>
<dbReference type="PANTHER" id="PTHR13799:SF14">
    <property type="entry name" value="GTP CYCLOHYDROLASE 1 TYPE 2 HOMOLOG"/>
    <property type="match status" value="1"/>
</dbReference>
<evidence type="ECO:0000256" key="5">
    <source>
        <dbReference type="PIRSR" id="PIRSR602678-1"/>
    </source>
</evidence>
<dbReference type="InterPro" id="IPR015867">
    <property type="entry name" value="N-reg_PII/ATP_PRibTrfase_C"/>
</dbReference>
<dbReference type="EMBL" id="AP021858">
    <property type="protein sequence ID" value="BBO24782.1"/>
    <property type="molecule type" value="Genomic_DNA"/>
</dbReference>
<accession>A0A809RXX6</accession>
<evidence type="ECO:0000313" key="6">
    <source>
        <dbReference type="EMBL" id="BBO24782.1"/>
    </source>
</evidence>
<dbReference type="Pfam" id="PF01784">
    <property type="entry name" value="DUF34_NIF3"/>
    <property type="match status" value="1"/>
</dbReference>
<dbReference type="Gene3D" id="3.40.1390.30">
    <property type="entry name" value="NIF3 (NGG1p interacting factor 3)-like"/>
    <property type="match status" value="1"/>
</dbReference>
<dbReference type="Proteomes" id="UP000662873">
    <property type="component" value="Chromosome"/>
</dbReference>
<dbReference type="InterPro" id="IPR036069">
    <property type="entry name" value="DUF34/NIF3_sf"/>
</dbReference>
<dbReference type="GO" id="GO:0005737">
    <property type="term" value="C:cytoplasm"/>
    <property type="evidence" value="ECO:0007669"/>
    <property type="project" value="TreeGrafter"/>
</dbReference>
<dbReference type="NCBIfam" id="TIGR00486">
    <property type="entry name" value="YbgI_SA1388"/>
    <property type="match status" value="1"/>
</dbReference>
<protein>
    <recommendedName>
        <fullName evidence="2 4">GTP cyclohydrolase 1 type 2 homolog</fullName>
    </recommendedName>
</protein>
<comment type="similarity">
    <text evidence="1 4">Belongs to the GTP cyclohydrolase I type 2/NIF3 family.</text>
</comment>
<proteinExistence type="inferred from homology"/>
<dbReference type="InterPro" id="IPR017221">
    <property type="entry name" value="DUF34/NIF3_bac"/>
</dbReference>
<evidence type="ECO:0000256" key="3">
    <source>
        <dbReference type="ARBA" id="ARBA00022723"/>
    </source>
</evidence>
<dbReference type="GO" id="GO:0046872">
    <property type="term" value="F:metal ion binding"/>
    <property type="evidence" value="ECO:0007669"/>
    <property type="project" value="UniProtKB-UniRule"/>
</dbReference>
<gene>
    <name evidence="6" type="ORF">NPRO_23770</name>
</gene>